<sequence length="291" mass="31883">MEPTDNDAEAFDKALMAQMGFSSFGAASPPSKRRRYNPNADASLPPKPAGTGANSTALGTGSNRDEISLDDDDEEGHVNSEQQLPAQARPASLPQRPATAQVPRQGQHSESHGARGAKFTGYYDRMSNENPWAKIEKARGLTTRGTWISRDAANAGNSTITADAPVLAPPKTVPATPQTRRVTQWSDINFAASPDWGKRLKYTALRIRYCSPSFRPLVPVLPGFSLNTHPPGQMPRAERLAALGCSRVTHTQRGFQARLSCSDRFRHIMSCCQLADAIPWHPTEPWEEVYF</sequence>
<comment type="caution">
    <text evidence="2">The sequence shown here is derived from an EMBL/GenBank/DDBJ whole genome shotgun (WGS) entry which is preliminary data.</text>
</comment>
<dbReference type="EMBL" id="JAADJG010000495">
    <property type="protein sequence ID" value="KAF4445885.1"/>
    <property type="molecule type" value="Genomic_DNA"/>
</dbReference>
<name>A0A8H4K717_9HYPO</name>
<dbReference type="Proteomes" id="UP000605986">
    <property type="component" value="Unassembled WGS sequence"/>
</dbReference>
<dbReference type="AlphaFoldDB" id="A0A8H4K717"/>
<evidence type="ECO:0000256" key="1">
    <source>
        <dbReference type="SAM" id="MobiDB-lite"/>
    </source>
</evidence>
<accession>A0A8H4K717</accession>
<reference evidence="2" key="1">
    <citation type="submission" date="2020-01" db="EMBL/GenBank/DDBJ databases">
        <title>Identification and distribution of gene clusters putatively required for synthesis of sphingolipid metabolism inhibitors in phylogenetically diverse species of the filamentous fungus Fusarium.</title>
        <authorList>
            <person name="Kim H.-S."/>
            <person name="Busman M."/>
            <person name="Brown D.W."/>
            <person name="Divon H."/>
            <person name="Uhlig S."/>
            <person name="Proctor R.H."/>
        </authorList>
    </citation>
    <scope>NUCLEOTIDE SEQUENCE</scope>
    <source>
        <strain evidence="2">NRRL 53441</strain>
    </source>
</reference>
<proteinExistence type="predicted"/>
<dbReference type="OrthoDB" id="5419162at2759"/>
<gene>
    <name evidence="2" type="ORF">F53441_10411</name>
</gene>
<evidence type="ECO:0000313" key="2">
    <source>
        <dbReference type="EMBL" id="KAF4445885.1"/>
    </source>
</evidence>
<keyword evidence="3" id="KW-1185">Reference proteome</keyword>
<feature type="compositionally biased region" description="Polar residues" evidence="1">
    <location>
        <begin position="52"/>
        <end position="62"/>
    </location>
</feature>
<protein>
    <submittedName>
        <fullName evidence="2">Uncharacterized protein</fullName>
    </submittedName>
</protein>
<feature type="region of interest" description="Disordered" evidence="1">
    <location>
        <begin position="22"/>
        <end position="116"/>
    </location>
</feature>
<organism evidence="2 3">
    <name type="scientific">Fusarium austroafricanum</name>
    <dbReference type="NCBI Taxonomy" id="2364996"/>
    <lineage>
        <taxon>Eukaryota</taxon>
        <taxon>Fungi</taxon>
        <taxon>Dikarya</taxon>
        <taxon>Ascomycota</taxon>
        <taxon>Pezizomycotina</taxon>
        <taxon>Sordariomycetes</taxon>
        <taxon>Hypocreomycetidae</taxon>
        <taxon>Hypocreales</taxon>
        <taxon>Nectriaceae</taxon>
        <taxon>Fusarium</taxon>
        <taxon>Fusarium concolor species complex</taxon>
    </lineage>
</organism>
<evidence type="ECO:0000313" key="3">
    <source>
        <dbReference type="Proteomes" id="UP000605986"/>
    </source>
</evidence>